<comment type="caution">
    <text evidence="5">The sequence shown here is derived from an EMBL/GenBank/DDBJ whole genome shotgun (WGS) entry which is preliminary data.</text>
</comment>
<organism evidence="5">
    <name type="scientific">hydrocarbon metagenome</name>
    <dbReference type="NCBI Taxonomy" id="938273"/>
    <lineage>
        <taxon>unclassified sequences</taxon>
        <taxon>metagenomes</taxon>
        <taxon>ecological metagenomes</taxon>
    </lineage>
</organism>
<keyword evidence="2" id="KW-0235">DNA replication</keyword>
<protein>
    <submittedName>
        <fullName evidence="5">Dna replication initiation control protein yaba</fullName>
    </submittedName>
</protein>
<proteinExistence type="predicted"/>
<evidence type="ECO:0000256" key="3">
    <source>
        <dbReference type="ARBA" id="ARBA00022723"/>
    </source>
</evidence>
<dbReference type="EMBL" id="LNQE01001833">
    <property type="protein sequence ID" value="KUG04966.1"/>
    <property type="molecule type" value="Genomic_DNA"/>
</dbReference>
<dbReference type="GO" id="GO:0006260">
    <property type="term" value="P:DNA replication"/>
    <property type="evidence" value="ECO:0007669"/>
    <property type="project" value="UniProtKB-KW"/>
</dbReference>
<gene>
    <name evidence="5" type="ORF">ASZ90_017616</name>
</gene>
<dbReference type="Pfam" id="PF06156">
    <property type="entry name" value="YabA"/>
    <property type="match status" value="1"/>
</dbReference>
<evidence type="ECO:0000313" key="5">
    <source>
        <dbReference type="EMBL" id="KUG04966.1"/>
    </source>
</evidence>
<keyword evidence="3" id="KW-0479">Metal-binding</keyword>
<evidence type="ECO:0000256" key="2">
    <source>
        <dbReference type="ARBA" id="ARBA00022705"/>
    </source>
</evidence>
<keyword evidence="4" id="KW-0862">Zinc</keyword>
<dbReference type="AlphaFoldDB" id="A0A0W8E988"/>
<dbReference type="InterPro" id="IPR010377">
    <property type="entry name" value="YabA"/>
</dbReference>
<reference evidence="5" key="1">
    <citation type="journal article" date="2015" name="Proc. Natl. Acad. Sci. U.S.A.">
        <title>Networks of energetic and metabolic interactions define dynamics in microbial communities.</title>
        <authorList>
            <person name="Embree M."/>
            <person name="Liu J.K."/>
            <person name="Al-Bassam M.M."/>
            <person name="Zengler K."/>
        </authorList>
    </citation>
    <scope>NUCLEOTIDE SEQUENCE</scope>
</reference>
<evidence type="ECO:0000256" key="1">
    <source>
        <dbReference type="ARBA" id="ARBA00022490"/>
    </source>
</evidence>
<accession>A0A0W8E988</accession>
<keyword evidence="1" id="KW-0963">Cytoplasm</keyword>
<dbReference type="GO" id="GO:0046872">
    <property type="term" value="F:metal ion binding"/>
    <property type="evidence" value="ECO:0007669"/>
    <property type="project" value="UniProtKB-KW"/>
</dbReference>
<evidence type="ECO:0000256" key="4">
    <source>
        <dbReference type="ARBA" id="ARBA00022833"/>
    </source>
</evidence>
<sequence length="64" mass="7210">MASLENRIMKEEPPVRLACSLLLEGESYGNLGRIYNEGFHVCPDAYGQPRDGDCLFCIAFLEKE</sequence>
<name>A0A0W8E988_9ZZZZ</name>